<dbReference type="Gene3D" id="3.40.50.1820">
    <property type="entry name" value="alpha/beta hydrolase"/>
    <property type="match status" value="1"/>
</dbReference>
<dbReference type="InterPro" id="IPR029058">
    <property type="entry name" value="AB_hydrolase_fold"/>
</dbReference>
<keyword evidence="1" id="KW-0472">Membrane</keyword>
<dbReference type="Proteomes" id="UP000593564">
    <property type="component" value="Unassembled WGS sequence"/>
</dbReference>
<evidence type="ECO:0000313" key="3">
    <source>
        <dbReference type="EMBL" id="KAF5931763.1"/>
    </source>
</evidence>
<proteinExistence type="predicted"/>
<dbReference type="PANTHER" id="PTHR43139:SF37">
    <property type="entry name" value="ALPHA_BETA-HYDROLASES SUPERFAMILY PROTEIN"/>
    <property type="match status" value="1"/>
</dbReference>
<keyword evidence="1" id="KW-1133">Transmembrane helix</keyword>
<feature type="transmembrane region" description="Helical" evidence="1">
    <location>
        <begin position="6"/>
        <end position="27"/>
    </location>
</feature>
<dbReference type="PANTHER" id="PTHR43139">
    <property type="entry name" value="SI:DKEY-122A22.2"/>
    <property type="match status" value="1"/>
</dbReference>
<dbReference type="SUPFAM" id="SSF53474">
    <property type="entry name" value="alpha/beta-Hydrolases"/>
    <property type="match status" value="1"/>
</dbReference>
<evidence type="ECO:0000256" key="1">
    <source>
        <dbReference type="SAM" id="Phobius"/>
    </source>
</evidence>
<protein>
    <recommendedName>
        <fullName evidence="2">AB hydrolase-1 domain-containing protein</fullName>
    </recommendedName>
</protein>
<keyword evidence="4" id="KW-1185">Reference proteome</keyword>
<reference evidence="4" key="1">
    <citation type="journal article" date="2020" name="Nat. Commun.">
        <title>Genome assembly of wild tea tree DASZ reveals pedigree and selection history of tea varieties.</title>
        <authorList>
            <person name="Zhang W."/>
            <person name="Zhang Y."/>
            <person name="Qiu H."/>
            <person name="Guo Y."/>
            <person name="Wan H."/>
            <person name="Zhang X."/>
            <person name="Scossa F."/>
            <person name="Alseekh S."/>
            <person name="Zhang Q."/>
            <person name="Wang P."/>
            <person name="Xu L."/>
            <person name="Schmidt M.H."/>
            <person name="Jia X."/>
            <person name="Li D."/>
            <person name="Zhu A."/>
            <person name="Guo F."/>
            <person name="Chen W."/>
            <person name="Ni D."/>
            <person name="Usadel B."/>
            <person name="Fernie A.R."/>
            <person name="Wen W."/>
        </authorList>
    </citation>
    <scope>NUCLEOTIDE SEQUENCE [LARGE SCALE GENOMIC DNA]</scope>
    <source>
        <strain evidence="4">cv. G240</strain>
    </source>
</reference>
<accession>A0A7J7FTP5</accession>
<sequence length="350" mass="40325">MDSHWLHHLLSVYLSFTIAILESILLALSNIKRFPVFVTLANTILSLYYRFNCNLSPCTVDLDDQTTMHYWTASHRRFDKPNLILIHGYGSTSLWQFVRQVGTLSRSFNLYVPDLLFFGKSHTKQSDRTDVFQARCVSEGLKRLGVERYSVCAISYGGWVGYRMAEMYPKVVDKVVIVSSGLGFVGEEREKHLRKIEVNIMDLLCPQKSDDLRSLVSLTMHKYNLAKWIPDFFLREYISVTSKNFRKERLELVEYLLAKTTDNDLPTLTQETLLIWGDKDNVFPLFLAHRLQSHLGPKSKLEIIKDTGHAVNFDSPDVLNDLIKSFVLSSPKLEVETCIQAQKRCLTVDF</sequence>
<organism evidence="3 4">
    <name type="scientific">Camellia sinensis</name>
    <name type="common">Tea plant</name>
    <name type="synonym">Thea sinensis</name>
    <dbReference type="NCBI Taxonomy" id="4442"/>
    <lineage>
        <taxon>Eukaryota</taxon>
        <taxon>Viridiplantae</taxon>
        <taxon>Streptophyta</taxon>
        <taxon>Embryophyta</taxon>
        <taxon>Tracheophyta</taxon>
        <taxon>Spermatophyta</taxon>
        <taxon>Magnoliopsida</taxon>
        <taxon>eudicotyledons</taxon>
        <taxon>Gunneridae</taxon>
        <taxon>Pentapetalae</taxon>
        <taxon>asterids</taxon>
        <taxon>Ericales</taxon>
        <taxon>Theaceae</taxon>
        <taxon>Camellia</taxon>
    </lineage>
</organism>
<gene>
    <name evidence="3" type="ORF">HYC85_027934</name>
</gene>
<dbReference type="PRINTS" id="PR00111">
    <property type="entry name" value="ABHYDROLASE"/>
</dbReference>
<feature type="domain" description="AB hydrolase-1" evidence="2">
    <location>
        <begin position="83"/>
        <end position="321"/>
    </location>
</feature>
<dbReference type="Pfam" id="PF12697">
    <property type="entry name" value="Abhydrolase_6"/>
    <property type="match status" value="1"/>
</dbReference>
<comment type="caution">
    <text evidence="3">The sequence shown here is derived from an EMBL/GenBank/DDBJ whole genome shotgun (WGS) entry which is preliminary data.</text>
</comment>
<dbReference type="EMBL" id="JACBKZ010000014">
    <property type="protein sequence ID" value="KAF5931763.1"/>
    <property type="molecule type" value="Genomic_DNA"/>
</dbReference>
<evidence type="ECO:0000259" key="2">
    <source>
        <dbReference type="Pfam" id="PF12697"/>
    </source>
</evidence>
<dbReference type="InterPro" id="IPR000073">
    <property type="entry name" value="AB_hydrolase_1"/>
</dbReference>
<dbReference type="InterPro" id="IPR052370">
    <property type="entry name" value="Meta-cleavage_hydrolase"/>
</dbReference>
<name>A0A7J7FTP5_CAMSI</name>
<keyword evidence="1" id="KW-0812">Transmembrane</keyword>
<dbReference type="AlphaFoldDB" id="A0A7J7FTP5"/>
<evidence type="ECO:0000313" key="4">
    <source>
        <dbReference type="Proteomes" id="UP000593564"/>
    </source>
</evidence>
<dbReference type="GO" id="GO:0016787">
    <property type="term" value="F:hydrolase activity"/>
    <property type="evidence" value="ECO:0007669"/>
    <property type="project" value="UniProtKB-ARBA"/>
</dbReference>
<reference evidence="3 4" key="2">
    <citation type="submission" date="2020-07" db="EMBL/GenBank/DDBJ databases">
        <title>Genome assembly of wild tea tree DASZ reveals pedigree and selection history of tea varieties.</title>
        <authorList>
            <person name="Zhang W."/>
        </authorList>
    </citation>
    <scope>NUCLEOTIDE SEQUENCE [LARGE SCALE GENOMIC DNA]</scope>
    <source>
        <strain evidence="4">cv. G240</strain>
        <tissue evidence="3">Leaf</tissue>
    </source>
</reference>